<dbReference type="SUPFAM" id="SSF53901">
    <property type="entry name" value="Thiolase-like"/>
    <property type="match status" value="2"/>
</dbReference>
<dbReference type="PIRSF" id="PIRSF000429">
    <property type="entry name" value="Ac-CoA_Ac_transf"/>
    <property type="match status" value="1"/>
</dbReference>
<dbReference type="GO" id="GO:0003985">
    <property type="term" value="F:acetyl-CoA C-acetyltransferase activity"/>
    <property type="evidence" value="ECO:0007669"/>
    <property type="project" value="UniProtKB-EC"/>
</dbReference>
<comment type="similarity">
    <text evidence="1 6">Belongs to the thiolase-like superfamily. Thiolase family.</text>
</comment>
<dbReference type="Proteomes" id="UP001597079">
    <property type="component" value="Unassembled WGS sequence"/>
</dbReference>
<name>A0ABW4JJ84_9BACL</name>
<evidence type="ECO:0000256" key="1">
    <source>
        <dbReference type="ARBA" id="ARBA00010982"/>
    </source>
</evidence>
<dbReference type="PANTHER" id="PTHR18919">
    <property type="entry name" value="ACETYL-COA C-ACYLTRANSFERASE"/>
    <property type="match status" value="1"/>
</dbReference>
<dbReference type="InterPro" id="IPR020615">
    <property type="entry name" value="Thiolase_acyl_enz_int_AS"/>
</dbReference>
<evidence type="ECO:0000313" key="9">
    <source>
        <dbReference type="EMBL" id="MFD1675840.1"/>
    </source>
</evidence>
<feature type="domain" description="Thiolase C-terminal" evidence="8">
    <location>
        <begin position="270"/>
        <end position="390"/>
    </location>
</feature>
<keyword evidence="4 6" id="KW-0012">Acyltransferase</keyword>
<comment type="caution">
    <text evidence="9">The sequence shown here is derived from an EMBL/GenBank/DDBJ whole genome shotgun (WGS) entry which is preliminary data.</text>
</comment>
<dbReference type="PROSITE" id="PS00098">
    <property type="entry name" value="THIOLASE_1"/>
    <property type="match status" value="1"/>
</dbReference>
<keyword evidence="10" id="KW-1185">Reference proteome</keyword>
<accession>A0ABW4JJ84</accession>
<evidence type="ECO:0000259" key="7">
    <source>
        <dbReference type="Pfam" id="PF00108"/>
    </source>
</evidence>
<protein>
    <recommendedName>
        <fullName evidence="2">acetyl-CoA C-acetyltransferase</fullName>
        <ecNumber evidence="2">2.3.1.9</ecNumber>
    </recommendedName>
    <alternativeName>
        <fullName evidence="5">Acetoacetyl-CoA thiolase</fullName>
    </alternativeName>
</protein>
<dbReference type="Pfam" id="PF00108">
    <property type="entry name" value="Thiolase_N"/>
    <property type="match status" value="1"/>
</dbReference>
<dbReference type="InterPro" id="IPR020616">
    <property type="entry name" value="Thiolase_N"/>
</dbReference>
<dbReference type="EMBL" id="JBHUCX010000035">
    <property type="protein sequence ID" value="MFD1675840.1"/>
    <property type="molecule type" value="Genomic_DNA"/>
</dbReference>
<dbReference type="EC" id="2.3.1.9" evidence="2"/>
<dbReference type="PROSITE" id="PS00099">
    <property type="entry name" value="THIOLASE_3"/>
    <property type="match status" value="1"/>
</dbReference>
<sequence>MTRSVIVSAVRTPFGNFQGALRAQSAMALGGTAIEAAITRAGVAKNEVDGVYMGMALQAGQGQNPSRQAARLAGLTWETPSLTVNKSCASGMRSITLTDALIRAGDLQVAVAGGMESASNTPHALQGVRQGLQEGHLPLLDLMLVDGLTCAFHAVHMAEHGSEAAKAYGVTREEQDAFALRSHQRALLARNKGRLADELIPVPVKNAASAREIESDEAPKTDMTLRSLANLSPVCETKGTVTVGNAASVNDGAAALVVMEENYAVQGGHKPLARILASTEVGTEASQLAIAPALAIRRLLQKTGLTLAHIDLFEIHELFAAVPLVCGKMLEYETQKVNVNGGALAYGHPIGASGARIVTTLVHELRRRGGGLGIAAICSGAAQGDAVLLEVYGE</sequence>
<dbReference type="InterPro" id="IPR020617">
    <property type="entry name" value="Thiolase_C"/>
</dbReference>
<dbReference type="PROSITE" id="PS00737">
    <property type="entry name" value="THIOLASE_2"/>
    <property type="match status" value="1"/>
</dbReference>
<dbReference type="InterPro" id="IPR002155">
    <property type="entry name" value="Thiolase"/>
</dbReference>
<dbReference type="PANTHER" id="PTHR18919:SF107">
    <property type="entry name" value="ACETYL-COA ACETYLTRANSFERASE, CYTOSOLIC"/>
    <property type="match status" value="1"/>
</dbReference>
<evidence type="ECO:0000259" key="8">
    <source>
        <dbReference type="Pfam" id="PF02803"/>
    </source>
</evidence>
<organism evidence="9 10">
    <name type="scientific">Alicyclobacillus fodiniaquatilis</name>
    <dbReference type="NCBI Taxonomy" id="1661150"/>
    <lineage>
        <taxon>Bacteria</taxon>
        <taxon>Bacillati</taxon>
        <taxon>Bacillota</taxon>
        <taxon>Bacilli</taxon>
        <taxon>Bacillales</taxon>
        <taxon>Alicyclobacillaceae</taxon>
        <taxon>Alicyclobacillus</taxon>
    </lineage>
</organism>
<dbReference type="InterPro" id="IPR016039">
    <property type="entry name" value="Thiolase-like"/>
</dbReference>
<dbReference type="Pfam" id="PF02803">
    <property type="entry name" value="Thiolase_C"/>
    <property type="match status" value="1"/>
</dbReference>
<evidence type="ECO:0000256" key="3">
    <source>
        <dbReference type="ARBA" id="ARBA00022679"/>
    </source>
</evidence>
<dbReference type="NCBIfam" id="TIGR01930">
    <property type="entry name" value="AcCoA-C-Actrans"/>
    <property type="match status" value="1"/>
</dbReference>
<dbReference type="Gene3D" id="3.40.47.10">
    <property type="match status" value="2"/>
</dbReference>
<evidence type="ECO:0000256" key="6">
    <source>
        <dbReference type="RuleBase" id="RU003557"/>
    </source>
</evidence>
<dbReference type="RefSeq" id="WP_377943720.1">
    <property type="nucleotide sequence ID" value="NZ_JBHUCX010000035.1"/>
</dbReference>
<dbReference type="InterPro" id="IPR020613">
    <property type="entry name" value="Thiolase_CS"/>
</dbReference>
<proteinExistence type="inferred from homology"/>
<dbReference type="NCBIfam" id="NF006086">
    <property type="entry name" value="PRK08235.1"/>
    <property type="match status" value="1"/>
</dbReference>
<keyword evidence="3 6" id="KW-0808">Transferase</keyword>
<evidence type="ECO:0000256" key="4">
    <source>
        <dbReference type="ARBA" id="ARBA00023315"/>
    </source>
</evidence>
<feature type="domain" description="Thiolase N-terminal" evidence="7">
    <location>
        <begin position="5"/>
        <end position="261"/>
    </location>
</feature>
<evidence type="ECO:0000313" key="10">
    <source>
        <dbReference type="Proteomes" id="UP001597079"/>
    </source>
</evidence>
<evidence type="ECO:0000256" key="5">
    <source>
        <dbReference type="ARBA" id="ARBA00030755"/>
    </source>
</evidence>
<dbReference type="InterPro" id="IPR020610">
    <property type="entry name" value="Thiolase_AS"/>
</dbReference>
<reference evidence="10" key="1">
    <citation type="journal article" date="2019" name="Int. J. Syst. Evol. Microbiol.">
        <title>The Global Catalogue of Microorganisms (GCM) 10K type strain sequencing project: providing services to taxonomists for standard genome sequencing and annotation.</title>
        <authorList>
            <consortium name="The Broad Institute Genomics Platform"/>
            <consortium name="The Broad Institute Genome Sequencing Center for Infectious Disease"/>
            <person name="Wu L."/>
            <person name="Ma J."/>
        </authorList>
    </citation>
    <scope>NUCLEOTIDE SEQUENCE [LARGE SCALE GENOMIC DNA]</scope>
    <source>
        <strain evidence="10">CGMCC 1.12286</strain>
    </source>
</reference>
<gene>
    <name evidence="9" type="ORF">ACFSB2_14145</name>
</gene>
<dbReference type="CDD" id="cd00751">
    <property type="entry name" value="thiolase"/>
    <property type="match status" value="1"/>
</dbReference>
<evidence type="ECO:0000256" key="2">
    <source>
        <dbReference type="ARBA" id="ARBA00012705"/>
    </source>
</evidence>